<evidence type="ECO:0000313" key="2">
    <source>
        <dbReference type="Proteomes" id="UP001218188"/>
    </source>
</evidence>
<reference evidence="1" key="1">
    <citation type="submission" date="2023-03" db="EMBL/GenBank/DDBJ databases">
        <title>Massive genome expansion in bonnet fungi (Mycena s.s.) driven by repeated elements and novel gene families across ecological guilds.</title>
        <authorList>
            <consortium name="Lawrence Berkeley National Laboratory"/>
            <person name="Harder C.B."/>
            <person name="Miyauchi S."/>
            <person name="Viragh M."/>
            <person name="Kuo A."/>
            <person name="Thoen E."/>
            <person name="Andreopoulos B."/>
            <person name="Lu D."/>
            <person name="Skrede I."/>
            <person name="Drula E."/>
            <person name="Henrissat B."/>
            <person name="Morin E."/>
            <person name="Kohler A."/>
            <person name="Barry K."/>
            <person name="LaButti K."/>
            <person name="Morin E."/>
            <person name="Salamov A."/>
            <person name="Lipzen A."/>
            <person name="Mereny Z."/>
            <person name="Hegedus B."/>
            <person name="Baldrian P."/>
            <person name="Stursova M."/>
            <person name="Weitz H."/>
            <person name="Taylor A."/>
            <person name="Grigoriev I.V."/>
            <person name="Nagy L.G."/>
            <person name="Martin F."/>
            <person name="Kauserud H."/>
        </authorList>
    </citation>
    <scope>NUCLEOTIDE SEQUENCE</scope>
    <source>
        <strain evidence="1">CBHHK200</strain>
    </source>
</reference>
<name>A0AAD6X3C7_9AGAR</name>
<proteinExistence type="predicted"/>
<dbReference type="Proteomes" id="UP001218188">
    <property type="component" value="Unassembled WGS sequence"/>
</dbReference>
<organism evidence="1 2">
    <name type="scientific">Mycena alexandri</name>
    <dbReference type="NCBI Taxonomy" id="1745969"/>
    <lineage>
        <taxon>Eukaryota</taxon>
        <taxon>Fungi</taxon>
        <taxon>Dikarya</taxon>
        <taxon>Basidiomycota</taxon>
        <taxon>Agaricomycotina</taxon>
        <taxon>Agaricomycetes</taxon>
        <taxon>Agaricomycetidae</taxon>
        <taxon>Agaricales</taxon>
        <taxon>Marasmiineae</taxon>
        <taxon>Mycenaceae</taxon>
        <taxon>Mycena</taxon>
    </lineage>
</organism>
<comment type="caution">
    <text evidence="1">The sequence shown here is derived from an EMBL/GenBank/DDBJ whole genome shotgun (WGS) entry which is preliminary data.</text>
</comment>
<evidence type="ECO:0000313" key="1">
    <source>
        <dbReference type="EMBL" id="KAJ7030684.1"/>
    </source>
</evidence>
<keyword evidence="2" id="KW-1185">Reference proteome</keyword>
<dbReference type="EMBL" id="JARJCM010000088">
    <property type="protein sequence ID" value="KAJ7030684.1"/>
    <property type="molecule type" value="Genomic_DNA"/>
</dbReference>
<protein>
    <submittedName>
        <fullName evidence="1">Uncharacterized protein</fullName>
    </submittedName>
</protein>
<accession>A0AAD6X3C7</accession>
<gene>
    <name evidence="1" type="ORF">C8F04DRAFT_1186537</name>
</gene>
<dbReference type="AlphaFoldDB" id="A0AAD6X3C7"/>
<sequence length="163" mass="19358">MADTPGNASAERLSRAQRRVKRLKHRAAQRRYRERFVDLWTRGWHGADRDSPKRNQDALRAQARTQMQVYEVFSLVTMRHRARIQKSEELKAQAREVRRETDAGYRERRGQKKIIARFGQESFDDIYVPLYAIHGNDTHKLRFVEERPGTAHLAKDSCDRKRR</sequence>